<dbReference type="Gene3D" id="3.10.450.620">
    <property type="entry name" value="JHP933, nucleotidyltransferase-like core domain"/>
    <property type="match status" value="1"/>
</dbReference>
<dbReference type="Pfam" id="PF08843">
    <property type="entry name" value="AbiEii"/>
    <property type="match status" value="1"/>
</dbReference>
<proteinExistence type="predicted"/>
<evidence type="ECO:0000313" key="2">
    <source>
        <dbReference type="Proteomes" id="UP000249396"/>
    </source>
</evidence>
<sequence length="315" mass="35468">MAVLMSVMNRRPEKGLFEDVALLKTIAPSFIEKDWWVTQVIAVLANHTAEGFEFVFTGGTALSKAHNLIQRFSEDVDFRVIASKTPQNRRTLSTFKHGVIDALRQSGFAIEEDHIQARDDNRFFSIDFDYPSHFSRPDALRPHIQIEITVRSLQCQQSYLPVSSFVNTVTTNTAEVSRIACIDPVESAADKLSALAWRIPDRVRGGKDDDPSLVRHIHDLALLKERALTHTNFSALVAASMQEDDRRSKNNPLFTGLPMSEKFQQMLTILETDKEEYAREYDLFVKGVSYAAEGKVPNFTTAVQAVHALVQISTL</sequence>
<reference evidence="1 2" key="1">
    <citation type="journal article" date="2018" name="Aquat. Microb. Ecol.">
        <title>Gammaproteobacterial methanotrophs dominate.</title>
        <authorList>
            <person name="Rissanen A.J."/>
            <person name="Saarenheimo J."/>
            <person name="Tiirola M."/>
            <person name="Peura S."/>
            <person name="Aalto S.L."/>
            <person name="Karvinen A."/>
            <person name="Nykanen H."/>
        </authorList>
    </citation>
    <scope>NUCLEOTIDE SEQUENCE [LARGE SCALE GENOMIC DNA]</scope>
    <source>
        <strain evidence="1">AMbin10</strain>
    </source>
</reference>
<accession>A0A2W4TGU9</accession>
<protein>
    <recommendedName>
        <fullName evidence="3">Nucleotidyl transferase AbiEii/AbiGii toxin family protein</fullName>
    </recommendedName>
</protein>
<comment type="caution">
    <text evidence="1">The sequence shown here is derived from an EMBL/GenBank/DDBJ whole genome shotgun (WGS) entry which is preliminary data.</text>
</comment>
<dbReference type="InterPro" id="IPR014942">
    <property type="entry name" value="AbiEii"/>
</dbReference>
<name>A0A2W4TGU9_9GAMM</name>
<evidence type="ECO:0008006" key="3">
    <source>
        <dbReference type="Google" id="ProtNLM"/>
    </source>
</evidence>
<organism evidence="1 2">
    <name type="scientific">Candidatus Methylumidiphilus alinenensis</name>
    <dbReference type="NCBI Taxonomy" id="2202197"/>
    <lineage>
        <taxon>Bacteria</taxon>
        <taxon>Pseudomonadati</taxon>
        <taxon>Pseudomonadota</taxon>
        <taxon>Gammaproteobacteria</taxon>
        <taxon>Methylococcales</taxon>
        <taxon>Candidatus Methylumidiphilus</taxon>
    </lineage>
</organism>
<dbReference type="EMBL" id="QJPH01000251">
    <property type="protein sequence ID" value="PZN81847.1"/>
    <property type="molecule type" value="Genomic_DNA"/>
</dbReference>
<evidence type="ECO:0000313" key="1">
    <source>
        <dbReference type="EMBL" id="PZN81847.1"/>
    </source>
</evidence>
<gene>
    <name evidence="1" type="ORF">DM484_07490</name>
</gene>
<dbReference type="Proteomes" id="UP000249396">
    <property type="component" value="Unassembled WGS sequence"/>
</dbReference>
<dbReference type="AlphaFoldDB" id="A0A2W4TGU9"/>